<name>A0A7S1JA25_9EUGL</name>
<accession>A0A7S1JA25</accession>
<dbReference type="AlphaFoldDB" id="A0A7S1JA25"/>
<reference evidence="1" key="1">
    <citation type="submission" date="2021-01" db="EMBL/GenBank/DDBJ databases">
        <authorList>
            <person name="Corre E."/>
            <person name="Pelletier E."/>
            <person name="Niang G."/>
            <person name="Scheremetjew M."/>
            <person name="Finn R."/>
            <person name="Kale V."/>
            <person name="Holt S."/>
            <person name="Cochrane G."/>
            <person name="Meng A."/>
            <person name="Brown T."/>
            <person name="Cohen L."/>
        </authorList>
    </citation>
    <scope>NUCLEOTIDE SEQUENCE</scope>
    <source>
        <strain evidence="1">NIES-381</strain>
    </source>
</reference>
<evidence type="ECO:0000313" key="1">
    <source>
        <dbReference type="EMBL" id="CAD9037204.1"/>
    </source>
</evidence>
<sequence>MLIYTGLQGKNAITEPNFTPTNKYNRANVTILATASAKTKAAGLYDSIDALHMSKDTLEAPKWRQHCFTTANLFSQDEYKGESWHAHVHPSSIRKFLEIEVYSLQGGHREIITKLLAA</sequence>
<gene>
    <name evidence="1" type="ORF">EGYM00392_LOCUS48363</name>
</gene>
<proteinExistence type="predicted"/>
<organism evidence="1">
    <name type="scientific">Eutreptiella gymnastica</name>
    <dbReference type="NCBI Taxonomy" id="73025"/>
    <lineage>
        <taxon>Eukaryota</taxon>
        <taxon>Discoba</taxon>
        <taxon>Euglenozoa</taxon>
        <taxon>Euglenida</taxon>
        <taxon>Spirocuta</taxon>
        <taxon>Euglenophyceae</taxon>
        <taxon>Eutreptiales</taxon>
        <taxon>Eutreptiaceae</taxon>
        <taxon>Eutreptiella</taxon>
    </lineage>
</organism>
<protein>
    <submittedName>
        <fullName evidence="1">Uncharacterized protein</fullName>
    </submittedName>
</protein>
<dbReference type="EMBL" id="HBGA01130499">
    <property type="protein sequence ID" value="CAD9037204.1"/>
    <property type="molecule type" value="Transcribed_RNA"/>
</dbReference>